<dbReference type="Gene3D" id="1.10.357.140">
    <property type="entry name" value="UbiA prenyltransferase"/>
    <property type="match status" value="1"/>
</dbReference>
<feature type="transmembrane region" description="Helical" evidence="8">
    <location>
        <begin position="63"/>
        <end position="80"/>
    </location>
</feature>
<evidence type="ECO:0000256" key="6">
    <source>
        <dbReference type="ARBA" id="ARBA00023136"/>
    </source>
</evidence>
<dbReference type="FunFam" id="1.10.357.140:FF:000006">
    <property type="entry name" value="Protoheme IX farnesyltransferase, mitochondrial"/>
    <property type="match status" value="1"/>
</dbReference>
<keyword evidence="3 8" id="KW-0812">Transmembrane</keyword>
<dbReference type="CDD" id="cd13957">
    <property type="entry name" value="PT_UbiA_Cox10"/>
    <property type="match status" value="1"/>
</dbReference>
<dbReference type="InterPro" id="IPR000537">
    <property type="entry name" value="UbiA_prenyltransferase"/>
</dbReference>
<dbReference type="GO" id="GO:0006784">
    <property type="term" value="P:heme A biosynthetic process"/>
    <property type="evidence" value="ECO:0007669"/>
    <property type="project" value="TreeGrafter"/>
</dbReference>
<dbReference type="Pfam" id="PF01040">
    <property type="entry name" value="UbiA"/>
    <property type="match status" value="1"/>
</dbReference>
<dbReference type="GO" id="GO:0005739">
    <property type="term" value="C:mitochondrion"/>
    <property type="evidence" value="ECO:0007669"/>
    <property type="project" value="TreeGrafter"/>
</dbReference>
<proteinExistence type="inferred from homology"/>
<dbReference type="HAMAP" id="MF_00154">
    <property type="entry name" value="CyoE_CtaB"/>
    <property type="match status" value="1"/>
</dbReference>
<name>A0A7S0V5C5_9CHLO</name>
<evidence type="ECO:0000256" key="3">
    <source>
        <dbReference type="ARBA" id="ARBA00022692"/>
    </source>
</evidence>
<comment type="subcellular location">
    <subcellularLocation>
        <location evidence="1">Membrane</location>
        <topology evidence="1">Multi-pass membrane protein</topology>
    </subcellularLocation>
</comment>
<keyword evidence="4 8" id="KW-1133">Transmembrane helix</keyword>
<dbReference type="EMBL" id="HBFM01020315">
    <property type="protein sequence ID" value="CAD8777697.1"/>
    <property type="molecule type" value="Transcribed_RNA"/>
</dbReference>
<sequence length="431" mass="47068">MACGSARLVPNFLGQMARNGLLCKHTSNYTSNKFDFNSMYRFCTTTTTKAFNPFREYKLLSKFKLSALVTFTASGGFIAASGEEIDWMKLFWTNLGTFGAAACANTLNQLYEVKNDKVMTRTWNRSLPSGRVGRLHASLFAFVCGIGGIYILNKETNPLTAMLGLTNIILYAGVYTPLKQVTIWNTWVGAIVGAIPPMMGWAAASGDLDAGAAVLAAALFSWQMPHFLSLAWLCKDDYLRGGFRMMPFVDPAGRRTAIAAVRHCIYLIPLGYLAYLVDAATEPFAWETAILSAGMGVRAVQFLQKPSQNSARSLFRISLIYLPVLMACLIAHRVPRSDVEAHRDHPRCYAHSLSFSLDCLRPDRLAEAFESGVVSRIWDCGSGDGRLAVKSGSRAQVEAAIESQVEAQIMAEDEMVAAVAAATTAMTGRSP</sequence>
<feature type="transmembrane region" description="Helical" evidence="8">
    <location>
        <begin position="183"/>
        <end position="204"/>
    </location>
</feature>
<feature type="transmembrane region" description="Helical" evidence="8">
    <location>
        <begin position="210"/>
        <end position="234"/>
    </location>
</feature>
<dbReference type="PANTHER" id="PTHR43448">
    <property type="entry name" value="PROTOHEME IX FARNESYLTRANSFERASE, MITOCHONDRIAL"/>
    <property type="match status" value="1"/>
</dbReference>
<evidence type="ECO:0000313" key="9">
    <source>
        <dbReference type="EMBL" id="CAD8777697.1"/>
    </source>
</evidence>
<keyword evidence="5" id="KW-0350">Heme biosynthesis</keyword>
<organism evidence="9">
    <name type="scientific">Polytomella parva</name>
    <dbReference type="NCBI Taxonomy" id="51329"/>
    <lineage>
        <taxon>Eukaryota</taxon>
        <taxon>Viridiplantae</taxon>
        <taxon>Chlorophyta</taxon>
        <taxon>core chlorophytes</taxon>
        <taxon>Chlorophyceae</taxon>
        <taxon>CS clade</taxon>
        <taxon>Chlamydomonadales</taxon>
        <taxon>Chlamydomonadaceae</taxon>
        <taxon>Polytomella</taxon>
    </lineage>
</organism>
<dbReference type="InterPro" id="IPR006369">
    <property type="entry name" value="Protohaem_IX_farnesylTrfase"/>
</dbReference>
<dbReference type="AlphaFoldDB" id="A0A7S0V5C5"/>
<evidence type="ECO:0000256" key="5">
    <source>
        <dbReference type="ARBA" id="ARBA00023133"/>
    </source>
</evidence>
<keyword evidence="2" id="KW-0808">Transferase</keyword>
<gene>
    <name evidence="9" type="ORF">PPAR00522_LOCUS13222</name>
</gene>
<reference evidence="9" key="1">
    <citation type="submission" date="2021-01" db="EMBL/GenBank/DDBJ databases">
        <authorList>
            <person name="Corre E."/>
            <person name="Pelletier E."/>
            <person name="Niang G."/>
            <person name="Scheremetjew M."/>
            <person name="Finn R."/>
            <person name="Kale V."/>
            <person name="Holt S."/>
            <person name="Cochrane G."/>
            <person name="Meng A."/>
            <person name="Brown T."/>
            <person name="Cohen L."/>
        </authorList>
    </citation>
    <scope>NUCLEOTIDE SEQUENCE</scope>
    <source>
        <strain evidence="9">SAG 63-3</strain>
    </source>
</reference>
<evidence type="ECO:0000256" key="2">
    <source>
        <dbReference type="ARBA" id="ARBA00022679"/>
    </source>
</evidence>
<feature type="transmembrane region" description="Helical" evidence="8">
    <location>
        <begin position="158"/>
        <end position="176"/>
    </location>
</feature>
<feature type="transmembrane region" description="Helical" evidence="8">
    <location>
        <begin position="132"/>
        <end position="152"/>
    </location>
</feature>
<dbReference type="InterPro" id="IPR044878">
    <property type="entry name" value="UbiA_sf"/>
</dbReference>
<keyword evidence="6 8" id="KW-0472">Membrane</keyword>
<dbReference type="PANTHER" id="PTHR43448:SF2">
    <property type="entry name" value="PROTOHEME IX FARNESYLTRANSFERASE, MITOCHONDRIAL"/>
    <property type="match status" value="1"/>
</dbReference>
<dbReference type="GO" id="GO:0016020">
    <property type="term" value="C:membrane"/>
    <property type="evidence" value="ECO:0007669"/>
    <property type="project" value="UniProtKB-SubCell"/>
</dbReference>
<feature type="transmembrane region" description="Helical" evidence="8">
    <location>
        <begin position="92"/>
        <end position="111"/>
    </location>
</feature>
<dbReference type="GO" id="GO:0008495">
    <property type="term" value="F:protoheme IX farnesyltransferase activity"/>
    <property type="evidence" value="ECO:0007669"/>
    <property type="project" value="InterPro"/>
</dbReference>
<evidence type="ECO:0000256" key="1">
    <source>
        <dbReference type="ARBA" id="ARBA00004141"/>
    </source>
</evidence>
<feature type="transmembrane region" description="Helical" evidence="8">
    <location>
        <begin position="255"/>
        <end position="277"/>
    </location>
</feature>
<dbReference type="NCBIfam" id="TIGR01473">
    <property type="entry name" value="cyoE_ctaB"/>
    <property type="match status" value="1"/>
</dbReference>
<protein>
    <recommendedName>
        <fullName evidence="7">Heme O synthase</fullName>
    </recommendedName>
</protein>
<accession>A0A7S0V5C5</accession>
<evidence type="ECO:0000256" key="4">
    <source>
        <dbReference type="ARBA" id="ARBA00022989"/>
    </source>
</evidence>
<evidence type="ECO:0000256" key="8">
    <source>
        <dbReference type="SAM" id="Phobius"/>
    </source>
</evidence>
<evidence type="ECO:0000256" key="7">
    <source>
        <dbReference type="ARBA" id="ARBA00030253"/>
    </source>
</evidence>